<keyword evidence="3" id="KW-0813">Transport</keyword>
<dbReference type="Gene3D" id="3.40.50.2300">
    <property type="match status" value="2"/>
</dbReference>
<dbReference type="Pfam" id="PF13458">
    <property type="entry name" value="Peripla_BP_6"/>
    <property type="match status" value="1"/>
</dbReference>
<evidence type="ECO:0000256" key="3">
    <source>
        <dbReference type="ARBA" id="ARBA00022970"/>
    </source>
</evidence>
<reference evidence="6 7" key="1">
    <citation type="submission" date="2017-07" db="EMBL/GenBank/DDBJ databases">
        <title>Elstera cyanobacteriorum sp. nov., a novel bacterium isolated from cyanobacterial aggregates in a eutrophic lake.</title>
        <authorList>
            <person name="Cai H."/>
        </authorList>
    </citation>
    <scope>NUCLEOTIDE SEQUENCE [LARGE SCALE GENOMIC DNA]</scope>
    <source>
        <strain evidence="6 7">TH019</strain>
    </source>
</reference>
<protein>
    <submittedName>
        <fullName evidence="6">Branched-chain amino acid ABC transporter substrate-binding protein</fullName>
    </submittedName>
</protein>
<dbReference type="GO" id="GO:0006865">
    <property type="term" value="P:amino acid transport"/>
    <property type="evidence" value="ECO:0007669"/>
    <property type="project" value="UniProtKB-KW"/>
</dbReference>
<feature type="chain" id="PRO_5012197541" evidence="4">
    <location>
        <begin position="25"/>
        <end position="425"/>
    </location>
</feature>
<keyword evidence="2 4" id="KW-0732">Signal</keyword>
<dbReference type="PANTHER" id="PTHR30483:SF38">
    <property type="entry name" value="BLR7848 PROTEIN"/>
    <property type="match status" value="1"/>
</dbReference>
<feature type="signal peptide" evidence="4">
    <location>
        <begin position="1"/>
        <end position="24"/>
    </location>
</feature>
<organism evidence="6 7">
    <name type="scientific">Elstera cyanobacteriorum</name>
    <dbReference type="NCBI Taxonomy" id="2022747"/>
    <lineage>
        <taxon>Bacteria</taxon>
        <taxon>Pseudomonadati</taxon>
        <taxon>Pseudomonadota</taxon>
        <taxon>Alphaproteobacteria</taxon>
        <taxon>Rhodospirillales</taxon>
        <taxon>Rhodospirillaceae</taxon>
        <taxon>Elstera</taxon>
    </lineage>
</organism>
<sequence>MRVHTLLSATGLVLALAVPGIASAQIKIGHLADYTGGTSDIGKPFGEGVADAFAHINANGGVNGKKVDIDTVDYGYQVPRALATYKKWVGDSPKVSAIMGWGTADTEALVNFVTQDEIPYLSGSYAGQLTDPQKKGPRTEKGTPYNFFYGPSYSDSLRAMVQWAAADWKAKGKAGAPKYVHMGANHPYPNAPKAAGEEAAKAAGFDVLPAIQFPLAPGDFTAQCLTLKQSGANYAYLGNTAASNVAVMKACQTAGVDVQFLGNVWGVDENALKAAGAAGNGVIYPMRTDVLWGADVPGMKLVRDIAKRTDAAGGYRSLHYVAGICASYYMKEALDWADKNGGVSGPNVKKAFYQKKDWVPAGLEGVCRPVTWAEDDHRPTLDVALFKTTVSGNTDGNLPDLVGKVIKLDKATDVKLERKLELLGW</sequence>
<dbReference type="InterPro" id="IPR028081">
    <property type="entry name" value="Leu-bd"/>
</dbReference>
<feature type="domain" description="Leucine-binding protein" evidence="5">
    <location>
        <begin position="25"/>
        <end position="389"/>
    </location>
</feature>
<gene>
    <name evidence="6" type="ORF">CHR90_17980</name>
</gene>
<name>A0A255XIZ5_9PROT</name>
<evidence type="ECO:0000259" key="5">
    <source>
        <dbReference type="Pfam" id="PF13458"/>
    </source>
</evidence>
<evidence type="ECO:0000313" key="7">
    <source>
        <dbReference type="Proteomes" id="UP000216361"/>
    </source>
</evidence>
<dbReference type="EMBL" id="NOXS01000035">
    <property type="protein sequence ID" value="OYQ16861.1"/>
    <property type="molecule type" value="Genomic_DNA"/>
</dbReference>
<comment type="similarity">
    <text evidence="1">Belongs to the leucine-binding protein family.</text>
</comment>
<dbReference type="OrthoDB" id="24024at2"/>
<dbReference type="CDD" id="cd06334">
    <property type="entry name" value="PBP1_ABC_ligand_binding-like"/>
    <property type="match status" value="1"/>
</dbReference>
<dbReference type="RefSeq" id="WP_094410499.1">
    <property type="nucleotide sequence ID" value="NZ_BMJZ01000003.1"/>
</dbReference>
<evidence type="ECO:0000256" key="1">
    <source>
        <dbReference type="ARBA" id="ARBA00010062"/>
    </source>
</evidence>
<evidence type="ECO:0000256" key="4">
    <source>
        <dbReference type="SAM" id="SignalP"/>
    </source>
</evidence>
<dbReference type="InterPro" id="IPR028082">
    <property type="entry name" value="Peripla_BP_I"/>
</dbReference>
<accession>A0A255XIZ5</accession>
<proteinExistence type="inferred from homology"/>
<dbReference type="SUPFAM" id="SSF53822">
    <property type="entry name" value="Periplasmic binding protein-like I"/>
    <property type="match status" value="1"/>
</dbReference>
<dbReference type="AlphaFoldDB" id="A0A255XIZ5"/>
<evidence type="ECO:0000256" key="2">
    <source>
        <dbReference type="ARBA" id="ARBA00022729"/>
    </source>
</evidence>
<dbReference type="PANTHER" id="PTHR30483">
    <property type="entry name" value="LEUCINE-SPECIFIC-BINDING PROTEIN"/>
    <property type="match status" value="1"/>
</dbReference>
<evidence type="ECO:0000313" key="6">
    <source>
        <dbReference type="EMBL" id="OYQ16861.1"/>
    </source>
</evidence>
<comment type="caution">
    <text evidence="6">The sequence shown here is derived from an EMBL/GenBank/DDBJ whole genome shotgun (WGS) entry which is preliminary data.</text>
</comment>
<dbReference type="Proteomes" id="UP000216361">
    <property type="component" value="Unassembled WGS sequence"/>
</dbReference>
<keyword evidence="3" id="KW-0029">Amino-acid transport</keyword>
<keyword evidence="7" id="KW-1185">Reference proteome</keyword>
<dbReference type="InterPro" id="IPR051010">
    <property type="entry name" value="BCAA_transport"/>
</dbReference>